<evidence type="ECO:0000313" key="4">
    <source>
        <dbReference type="Proteomes" id="UP000310458"/>
    </source>
</evidence>
<feature type="compositionally biased region" description="Acidic residues" evidence="1">
    <location>
        <begin position="221"/>
        <end position="232"/>
    </location>
</feature>
<reference evidence="3 4" key="1">
    <citation type="submission" date="2019-05" db="EMBL/GenBank/DDBJ databases">
        <title>Nesterenkonia sp. GY074 isolated from the Southern Atlantic Ocean.</title>
        <authorList>
            <person name="Zhang G."/>
        </authorList>
    </citation>
    <scope>NUCLEOTIDE SEQUENCE [LARGE SCALE GENOMIC DNA]</scope>
    <source>
        <strain evidence="3 4">GY074</strain>
    </source>
</reference>
<proteinExistence type="predicted"/>
<dbReference type="PANTHER" id="PTHR47245:SF2">
    <property type="entry name" value="PEPTIDYL-PROLYL CIS-TRANS ISOMERASE HP_0175-RELATED"/>
    <property type="match status" value="1"/>
</dbReference>
<dbReference type="InterPro" id="IPR050245">
    <property type="entry name" value="PrsA_foldase"/>
</dbReference>
<dbReference type="Gene3D" id="1.10.4030.10">
    <property type="entry name" value="Porin chaperone SurA, peptide-binding domain"/>
    <property type="match status" value="1"/>
</dbReference>
<gene>
    <name evidence="3" type="ORF">FEF26_07340</name>
</gene>
<feature type="region of interest" description="Disordered" evidence="1">
    <location>
        <begin position="26"/>
        <end position="76"/>
    </location>
</feature>
<dbReference type="OrthoDB" id="4775280at2"/>
<feature type="chain" id="PRO_5039432884" evidence="2">
    <location>
        <begin position="24"/>
        <end position="273"/>
    </location>
</feature>
<dbReference type="GO" id="GO:0016853">
    <property type="term" value="F:isomerase activity"/>
    <property type="evidence" value="ECO:0007669"/>
    <property type="project" value="UniProtKB-KW"/>
</dbReference>
<evidence type="ECO:0000256" key="2">
    <source>
        <dbReference type="SAM" id="SignalP"/>
    </source>
</evidence>
<protein>
    <submittedName>
        <fullName evidence="3">Peptidylprolyl isomerase</fullName>
    </submittedName>
</protein>
<organism evidence="3 4">
    <name type="scientific">Nesterenkonia salmonea</name>
    <dbReference type="NCBI Taxonomy" id="1804987"/>
    <lineage>
        <taxon>Bacteria</taxon>
        <taxon>Bacillati</taxon>
        <taxon>Actinomycetota</taxon>
        <taxon>Actinomycetes</taxon>
        <taxon>Micrococcales</taxon>
        <taxon>Micrococcaceae</taxon>
        <taxon>Nesterenkonia</taxon>
    </lineage>
</organism>
<name>A0A5R9BAX9_9MICC</name>
<dbReference type="PANTHER" id="PTHR47245">
    <property type="entry name" value="PEPTIDYLPROLYL ISOMERASE"/>
    <property type="match status" value="1"/>
</dbReference>
<keyword evidence="3" id="KW-0413">Isomerase</keyword>
<dbReference type="EMBL" id="VAVZ01000017">
    <property type="protein sequence ID" value="TLP97411.1"/>
    <property type="molecule type" value="Genomic_DNA"/>
</dbReference>
<dbReference type="Proteomes" id="UP000310458">
    <property type="component" value="Unassembled WGS sequence"/>
</dbReference>
<feature type="compositionally biased region" description="Acidic residues" evidence="1">
    <location>
        <begin position="200"/>
        <end position="210"/>
    </location>
</feature>
<evidence type="ECO:0000313" key="3">
    <source>
        <dbReference type="EMBL" id="TLP97411.1"/>
    </source>
</evidence>
<keyword evidence="4" id="KW-1185">Reference proteome</keyword>
<comment type="caution">
    <text evidence="3">The sequence shown here is derived from an EMBL/GenBank/DDBJ whole genome shotgun (WGS) entry which is preliminary data.</text>
</comment>
<sequence length="273" mass="30012">MDMTHSMKLVTSVAAAALLFGLAACDNDDADAPDNGGDAAEQTENGDAAAEGAEPGEDPEQPEMPEPDLEDVPDVVAEVNGEDISGEEYSTAYEQQFMQMAMQAQMSGQSVDEEVLQEQILDSLIGVELLSQDAEDSGYAASEDEVDEELEALAERNDLETVEEILDLAEEQGISEEELREEVSQEVMINQLIESKDVEEPSEDEIEEAYEQQVAQQEAMQEMEGEDGEETEVPSLEDLRPQIEEELSTQKENEAILAHIDDLREDADVEVHI</sequence>
<dbReference type="InterPro" id="IPR027304">
    <property type="entry name" value="Trigger_fact/SurA_dom_sf"/>
</dbReference>
<dbReference type="SUPFAM" id="SSF109998">
    <property type="entry name" value="Triger factor/SurA peptide-binding domain-like"/>
    <property type="match status" value="1"/>
</dbReference>
<feature type="compositionally biased region" description="Basic and acidic residues" evidence="1">
    <location>
        <begin position="237"/>
        <end position="252"/>
    </location>
</feature>
<feature type="region of interest" description="Disordered" evidence="1">
    <location>
        <begin position="194"/>
        <end position="252"/>
    </location>
</feature>
<feature type="compositionally biased region" description="Low complexity" evidence="1">
    <location>
        <begin position="211"/>
        <end position="220"/>
    </location>
</feature>
<feature type="compositionally biased region" description="Acidic residues" evidence="1">
    <location>
        <begin position="54"/>
        <end position="73"/>
    </location>
</feature>
<accession>A0A5R9BAX9</accession>
<dbReference type="Pfam" id="PF13624">
    <property type="entry name" value="SurA_N_3"/>
    <property type="match status" value="1"/>
</dbReference>
<keyword evidence="2" id="KW-0732">Signal</keyword>
<feature type="signal peptide" evidence="2">
    <location>
        <begin position="1"/>
        <end position="23"/>
    </location>
</feature>
<dbReference type="AlphaFoldDB" id="A0A5R9BAX9"/>
<feature type="compositionally biased region" description="Low complexity" evidence="1">
    <location>
        <begin position="33"/>
        <end position="53"/>
    </location>
</feature>
<evidence type="ECO:0000256" key="1">
    <source>
        <dbReference type="SAM" id="MobiDB-lite"/>
    </source>
</evidence>